<keyword evidence="1" id="KW-1133">Transmembrane helix</keyword>
<proteinExistence type="predicted"/>
<feature type="transmembrane region" description="Helical" evidence="1">
    <location>
        <begin position="245"/>
        <end position="265"/>
    </location>
</feature>
<organism evidence="2 3">
    <name type="scientific">Carboxylicivirga linearis</name>
    <dbReference type="NCBI Taxonomy" id="1628157"/>
    <lineage>
        <taxon>Bacteria</taxon>
        <taxon>Pseudomonadati</taxon>
        <taxon>Bacteroidota</taxon>
        <taxon>Bacteroidia</taxon>
        <taxon>Marinilabiliales</taxon>
        <taxon>Marinilabiliaceae</taxon>
        <taxon>Carboxylicivirga</taxon>
    </lineage>
</organism>
<dbReference type="EMBL" id="JAGUCO010000005">
    <property type="protein sequence ID" value="MBS2098535.1"/>
    <property type="molecule type" value="Genomic_DNA"/>
</dbReference>
<reference evidence="2 3" key="1">
    <citation type="journal article" date="2015" name="Int. J. Syst. Evol. Microbiol.">
        <title>Carboxylicivirga linearis sp. nov., isolated from a sea cucumber culture pond.</title>
        <authorList>
            <person name="Wang F.Q."/>
            <person name="Zhou Y.X."/>
            <person name="Lin X.Z."/>
            <person name="Chen G.J."/>
            <person name="Du Z.J."/>
        </authorList>
    </citation>
    <scope>NUCLEOTIDE SEQUENCE [LARGE SCALE GENOMIC DNA]</scope>
    <source>
        <strain evidence="2 3">FB218</strain>
    </source>
</reference>
<accession>A0ABS5JUG1</accession>
<evidence type="ECO:0000313" key="3">
    <source>
        <dbReference type="Proteomes" id="UP000708576"/>
    </source>
</evidence>
<feature type="transmembrane region" description="Helical" evidence="1">
    <location>
        <begin position="106"/>
        <end position="123"/>
    </location>
</feature>
<feature type="transmembrane region" description="Helical" evidence="1">
    <location>
        <begin position="450"/>
        <end position="469"/>
    </location>
</feature>
<comment type="caution">
    <text evidence="2">The sequence shown here is derived from an EMBL/GenBank/DDBJ whole genome shotgun (WGS) entry which is preliminary data.</text>
</comment>
<dbReference type="RefSeq" id="WP_212215772.1">
    <property type="nucleotide sequence ID" value="NZ_JAGUCO010000005.1"/>
</dbReference>
<feature type="transmembrane region" description="Helical" evidence="1">
    <location>
        <begin position="21"/>
        <end position="38"/>
    </location>
</feature>
<evidence type="ECO:0000313" key="2">
    <source>
        <dbReference type="EMBL" id="MBS2098535.1"/>
    </source>
</evidence>
<sequence length="479" mass="55020">MERSIPDRLMQPFHSLNKPSLLLNGILSVGVILTLFGLTTGYGVKLAVSFALLYTIVRLFYAQGFTVVIFLALLYQWFQVSIKVFYGFFNNLPFESLTVYPQHFDSAFYTGAIGLFALSLGIYQSLKKICFSIDSFNNEIENINVIRCIVFYLSFGLFLNLLHALRHVLPGAYQAISLLTNFKWSLFFILFVIVHKKKQLIGVFWGIVAYEFIGSFFSFFASFKSIVFFVLIAYLSISSFNYKKLVIAISAGFGVYMLAIFWTAVKGDYRDFLNQGTRTQRVLVQKDEALNFLSEKIFQFNIPDDNRVQKDFIDRMSYIDFISACMNYVPSELPHENGVILKKSINHILIPRIINPNKPIIDDSNHLNKYTGLNFANSKQGVSFSLGYVGDFYIDFGAILMFIPIFFFGSLIGFVLRNIFNTVDNPLWGAALITGSFDVLYKFETSQIKFLGNLIWYWIVFYFLAKYIIPRIRVFINSN</sequence>
<keyword evidence="1" id="KW-0472">Membrane</keyword>
<feature type="transmembrane region" description="Helical" evidence="1">
    <location>
        <begin position="171"/>
        <end position="193"/>
    </location>
</feature>
<name>A0ABS5JUG1_9BACT</name>
<gene>
    <name evidence="2" type="ORF">KEM10_09600</name>
</gene>
<evidence type="ECO:0008006" key="4">
    <source>
        <dbReference type="Google" id="ProtNLM"/>
    </source>
</evidence>
<evidence type="ECO:0000256" key="1">
    <source>
        <dbReference type="SAM" id="Phobius"/>
    </source>
</evidence>
<keyword evidence="3" id="KW-1185">Reference proteome</keyword>
<dbReference type="Proteomes" id="UP000708576">
    <property type="component" value="Unassembled WGS sequence"/>
</dbReference>
<feature type="transmembrane region" description="Helical" evidence="1">
    <location>
        <begin position="392"/>
        <end position="415"/>
    </location>
</feature>
<protein>
    <recommendedName>
        <fullName evidence="4">Oligosaccharide repeat unit polymerase</fullName>
    </recommendedName>
</protein>
<feature type="transmembrane region" description="Helical" evidence="1">
    <location>
        <begin position="200"/>
        <end position="233"/>
    </location>
</feature>
<feature type="transmembrane region" description="Helical" evidence="1">
    <location>
        <begin position="144"/>
        <end position="165"/>
    </location>
</feature>
<keyword evidence="1" id="KW-0812">Transmembrane</keyword>